<dbReference type="Proteomes" id="UP000294360">
    <property type="component" value="Chromosome"/>
</dbReference>
<evidence type="ECO:0000256" key="1">
    <source>
        <dbReference type="SAM" id="Phobius"/>
    </source>
</evidence>
<protein>
    <submittedName>
        <fullName evidence="2">Uncharacterized protein</fullName>
    </submittedName>
</protein>
<keyword evidence="1" id="KW-0472">Membrane</keyword>
<sequence>MPIAHLLTAAIAVVMFAAFIFPVLLRLGMWPAPSQGPAVRRKSEALAIFEFLSPERQQEIRDEWKRARYEAGEWPQDDPIRQAHTLHGRIVQIEARLASEEMSDPLRYQLGKERAELLKRLRVLEEELEEAMPPAPLSASAHRCEAWRAT</sequence>
<keyword evidence="1" id="KW-1133">Transmembrane helix</keyword>
<keyword evidence="1" id="KW-0812">Transmembrane</keyword>
<feature type="transmembrane region" description="Helical" evidence="1">
    <location>
        <begin position="6"/>
        <end position="25"/>
    </location>
</feature>
<dbReference type="EMBL" id="LR536450">
    <property type="protein sequence ID" value="VFU07887.1"/>
    <property type="molecule type" value="Genomic_DNA"/>
</dbReference>
<reference evidence="2 3" key="1">
    <citation type="submission" date="2019-03" db="EMBL/GenBank/DDBJ databases">
        <authorList>
            <person name="Kox A.R. M."/>
        </authorList>
    </citation>
    <scope>NUCLEOTIDE SEQUENCE [LARGE SCALE GENOMIC DNA]</scope>
    <source>
        <strain evidence="2">MTUNDRAET4 annotated genome</strain>
    </source>
</reference>
<gene>
    <name evidence="2" type="ORF">MTUNDRAET4_0994</name>
</gene>
<dbReference type="RefSeq" id="WP_134487493.1">
    <property type="nucleotide sequence ID" value="NZ_CP139089.1"/>
</dbReference>
<evidence type="ECO:0000313" key="2">
    <source>
        <dbReference type="EMBL" id="VFU07887.1"/>
    </source>
</evidence>
<name>A0A4U8YZZ8_METTU</name>
<dbReference type="KEGG" id="mtun:MTUNDRAET4_0994"/>
<evidence type="ECO:0000313" key="3">
    <source>
        <dbReference type="Proteomes" id="UP000294360"/>
    </source>
</evidence>
<proteinExistence type="predicted"/>
<accession>A0A4U8YZZ8</accession>
<organism evidence="2 3">
    <name type="scientific">Methylocella tundrae</name>
    <dbReference type="NCBI Taxonomy" id="227605"/>
    <lineage>
        <taxon>Bacteria</taxon>
        <taxon>Pseudomonadati</taxon>
        <taxon>Pseudomonadota</taxon>
        <taxon>Alphaproteobacteria</taxon>
        <taxon>Hyphomicrobiales</taxon>
        <taxon>Beijerinckiaceae</taxon>
        <taxon>Methylocella</taxon>
    </lineage>
</organism>
<dbReference type="AlphaFoldDB" id="A0A4U8YZZ8"/>